<dbReference type="Gene3D" id="3.40.50.300">
    <property type="entry name" value="P-loop containing nucleotide triphosphate hydrolases"/>
    <property type="match status" value="1"/>
</dbReference>
<sequence length="551" mass="64524">MFLGLDWNDLLEISLTIAGGAFAIVRWVIPWFAQHKKEGRLARSLHPFYTASEIKCHTKYFIPTQCQSKSPTESNEINRDTEPREPLIPYFIRIFEKDKDDYVFMVLADSGMGKTTFMINLYYTYHRKWQKKYKIRLLPFNAGIDEELDKIPDDVRRETILLLDGLDEDPQAIEHPNERIAELLKKISHFQTVVITCRTQFFAREEDIPTSLPFGSMSPTRTQRRIVTRYISPLQQEEIKVFLRKKFGRFSTRYRNCLQFIEQYKELVARPMILNYIDYLVDKAPEYQYSYQVYAQIISRWLEREHNIRGKGPGFSENLYNFSRFFALDLYHHTEHLSISDLTALQKLSDECQVDLDLFDMQAHSLLTRGAHNNYKFSHKSILEYFLALELFENPDFAKTFKGFEGWDMLKKFYQEMVLEKVAQPFFCEKFGLENGKQYGVEEVMRIKGCLGCGSMFLPIGSYEKAFFFNFSLDKLKDVTQIDLSNTDLQDFRIVACMPKLQHLNVSNNPALCSFDYLFVEGLNRDLKSIQVQGTNLKAVTQENGVKLVLG</sequence>
<reference evidence="1 2" key="1">
    <citation type="journal article" date="2011" name="Stand. Genomic Sci.">
        <title>Complete genome sequence of Haliscomenobacter hydrossis type strain (O).</title>
        <authorList>
            <consortium name="US DOE Joint Genome Institute (JGI-PGF)"/>
            <person name="Daligault H."/>
            <person name="Lapidus A."/>
            <person name="Zeytun A."/>
            <person name="Nolan M."/>
            <person name="Lucas S."/>
            <person name="Del Rio T.G."/>
            <person name="Tice H."/>
            <person name="Cheng J.F."/>
            <person name="Tapia R."/>
            <person name="Han C."/>
            <person name="Goodwin L."/>
            <person name="Pitluck S."/>
            <person name="Liolios K."/>
            <person name="Pagani I."/>
            <person name="Ivanova N."/>
            <person name="Huntemann M."/>
            <person name="Mavromatis K."/>
            <person name="Mikhailova N."/>
            <person name="Pati A."/>
            <person name="Chen A."/>
            <person name="Palaniappan K."/>
            <person name="Land M."/>
            <person name="Hauser L."/>
            <person name="Brambilla E.M."/>
            <person name="Rohde M."/>
            <person name="Verbarg S."/>
            <person name="Goker M."/>
            <person name="Bristow J."/>
            <person name="Eisen J.A."/>
            <person name="Markowitz V."/>
            <person name="Hugenholtz P."/>
            <person name="Kyrpides N.C."/>
            <person name="Klenk H.P."/>
            <person name="Woyke T."/>
        </authorList>
    </citation>
    <scope>NUCLEOTIDE SEQUENCE [LARGE SCALE GENOMIC DNA]</scope>
    <source>
        <strain evidence="2">ATCC 27775 / DSM 1100 / LMG 10767 / O</strain>
    </source>
</reference>
<dbReference type="eggNOG" id="COG4886">
    <property type="taxonomic scope" value="Bacteria"/>
</dbReference>
<dbReference type="Proteomes" id="UP000008461">
    <property type="component" value="Chromosome"/>
</dbReference>
<dbReference type="InterPro" id="IPR032675">
    <property type="entry name" value="LRR_dom_sf"/>
</dbReference>
<dbReference type="KEGG" id="hhy:Halhy_3427"/>
<organism evidence="1 2">
    <name type="scientific">Haliscomenobacter hydrossis (strain ATCC 27775 / DSM 1100 / LMG 10767 / O)</name>
    <dbReference type="NCBI Taxonomy" id="760192"/>
    <lineage>
        <taxon>Bacteria</taxon>
        <taxon>Pseudomonadati</taxon>
        <taxon>Bacteroidota</taxon>
        <taxon>Saprospiria</taxon>
        <taxon>Saprospirales</taxon>
        <taxon>Haliscomenobacteraceae</taxon>
        <taxon>Haliscomenobacter</taxon>
    </lineage>
</organism>
<dbReference type="InterPro" id="IPR027417">
    <property type="entry name" value="P-loop_NTPase"/>
</dbReference>
<dbReference type="EMBL" id="CP002691">
    <property type="protein sequence ID" value="AEE51283.1"/>
    <property type="molecule type" value="Genomic_DNA"/>
</dbReference>
<dbReference type="STRING" id="760192.Halhy_3427"/>
<protein>
    <recommendedName>
        <fullName evidence="3">NACHT domain-containing protein</fullName>
    </recommendedName>
</protein>
<reference key="2">
    <citation type="submission" date="2011-04" db="EMBL/GenBank/DDBJ databases">
        <title>Complete sequence of chromosome of Haliscomenobacter hydrossis DSM 1100.</title>
        <authorList>
            <consortium name="US DOE Joint Genome Institute (JGI-PGF)"/>
            <person name="Lucas S."/>
            <person name="Han J."/>
            <person name="Lapidus A."/>
            <person name="Bruce D."/>
            <person name="Goodwin L."/>
            <person name="Pitluck S."/>
            <person name="Peters L."/>
            <person name="Kyrpides N."/>
            <person name="Mavromatis K."/>
            <person name="Ivanova N."/>
            <person name="Ovchinnikova G."/>
            <person name="Pagani I."/>
            <person name="Daligault H."/>
            <person name="Detter J.C."/>
            <person name="Han C."/>
            <person name="Land M."/>
            <person name="Hauser L."/>
            <person name="Markowitz V."/>
            <person name="Cheng J.-F."/>
            <person name="Hugenholtz P."/>
            <person name="Woyke T."/>
            <person name="Wu D."/>
            <person name="Verbarg S."/>
            <person name="Frueling A."/>
            <person name="Brambilla E."/>
            <person name="Klenk H.-P."/>
            <person name="Eisen J.A."/>
        </authorList>
    </citation>
    <scope>NUCLEOTIDE SEQUENCE</scope>
    <source>
        <strain>DSM 1100</strain>
    </source>
</reference>
<gene>
    <name evidence="1" type="ordered locus">Halhy_3427</name>
</gene>
<dbReference type="RefSeq" id="WP_013765824.1">
    <property type="nucleotide sequence ID" value="NC_015510.1"/>
</dbReference>
<dbReference type="AlphaFoldDB" id="F4KVH0"/>
<dbReference type="eggNOG" id="COG5635">
    <property type="taxonomic scope" value="Bacteria"/>
</dbReference>
<name>F4KVH0_HALH1</name>
<proteinExistence type="predicted"/>
<dbReference type="Gene3D" id="3.80.10.10">
    <property type="entry name" value="Ribonuclease Inhibitor"/>
    <property type="match status" value="1"/>
</dbReference>
<dbReference type="HOGENOM" id="CLU_494145_0_0_10"/>
<evidence type="ECO:0000313" key="2">
    <source>
        <dbReference type="Proteomes" id="UP000008461"/>
    </source>
</evidence>
<dbReference type="OrthoDB" id="1488560at2"/>
<evidence type="ECO:0008006" key="3">
    <source>
        <dbReference type="Google" id="ProtNLM"/>
    </source>
</evidence>
<evidence type="ECO:0000313" key="1">
    <source>
        <dbReference type="EMBL" id="AEE51283.1"/>
    </source>
</evidence>
<keyword evidence="2" id="KW-1185">Reference proteome</keyword>
<accession>F4KVH0</accession>